<evidence type="ECO:0000313" key="1">
    <source>
        <dbReference type="EMBL" id="CAG7785409.1"/>
    </source>
</evidence>
<keyword evidence="2" id="KW-1185">Reference proteome</keyword>
<dbReference type="AlphaFoldDB" id="A0A8J2KI78"/>
<dbReference type="Proteomes" id="UP000708208">
    <property type="component" value="Unassembled WGS sequence"/>
</dbReference>
<dbReference type="EMBL" id="CAJVCH010296197">
    <property type="protein sequence ID" value="CAG7785409.1"/>
    <property type="molecule type" value="Genomic_DNA"/>
</dbReference>
<evidence type="ECO:0000313" key="2">
    <source>
        <dbReference type="Proteomes" id="UP000708208"/>
    </source>
</evidence>
<organism evidence="1 2">
    <name type="scientific">Allacma fusca</name>
    <dbReference type="NCBI Taxonomy" id="39272"/>
    <lineage>
        <taxon>Eukaryota</taxon>
        <taxon>Metazoa</taxon>
        <taxon>Ecdysozoa</taxon>
        <taxon>Arthropoda</taxon>
        <taxon>Hexapoda</taxon>
        <taxon>Collembola</taxon>
        <taxon>Symphypleona</taxon>
        <taxon>Sminthuridae</taxon>
        <taxon>Allacma</taxon>
    </lineage>
</organism>
<accession>A0A8J2KI78</accession>
<reference evidence="1" key="1">
    <citation type="submission" date="2021-06" db="EMBL/GenBank/DDBJ databases">
        <authorList>
            <person name="Hodson N. C."/>
            <person name="Mongue J. A."/>
            <person name="Jaron S. K."/>
        </authorList>
    </citation>
    <scope>NUCLEOTIDE SEQUENCE</scope>
</reference>
<name>A0A8J2KI78_9HEXA</name>
<gene>
    <name evidence="1" type="ORF">AFUS01_LOCUS24034</name>
</gene>
<proteinExistence type="predicted"/>
<protein>
    <submittedName>
        <fullName evidence="1">Uncharacterized protein</fullName>
    </submittedName>
</protein>
<sequence>MAYNNNYDYVVDIPFLRDFLGILRLNNCELGRAVTNICLAVVRLNNESIPGKSRERVKRVTSVSMATNHWSKDWNDNHLRIIPCHFPLLPSKTESSNKSTLPILTTAFPSPGVVGRDRICSGKFHPGMLENCGQENEIRANRRNDGIIITCNRSERPC</sequence>
<comment type="caution">
    <text evidence="1">The sequence shown here is derived from an EMBL/GenBank/DDBJ whole genome shotgun (WGS) entry which is preliminary data.</text>
</comment>